<reference evidence="1 2" key="1">
    <citation type="submission" date="2020-01" db="EMBL/GenBank/DDBJ databases">
        <title>Whole genome sequencing of Halomonas alkaliphila strain LS44.</title>
        <authorList>
            <person name="Kumar S."/>
            <person name="Paul D."/>
            <person name="Shouche Y."/>
            <person name="Suryavanshi M.V."/>
        </authorList>
    </citation>
    <scope>NUCLEOTIDE SEQUENCE [LARGE SCALE GENOMIC DNA]</scope>
    <source>
        <strain evidence="1 2">LS44</strain>
    </source>
</reference>
<gene>
    <name evidence="1" type="ORF">GPL32_08415</name>
</gene>
<dbReference type="AlphaFoldDB" id="A0A7C9P121"/>
<name>A0A7C9P121_9GAMM</name>
<comment type="caution">
    <text evidence="1">The sequence shown here is derived from an EMBL/GenBank/DDBJ whole genome shotgun (WGS) entry which is preliminary data.</text>
</comment>
<dbReference type="Proteomes" id="UP000480312">
    <property type="component" value="Unassembled WGS sequence"/>
</dbReference>
<proteinExistence type="predicted"/>
<dbReference type="EMBL" id="JAAEHK010000009">
    <property type="protein sequence ID" value="NDL70533.1"/>
    <property type="molecule type" value="Genomic_DNA"/>
</dbReference>
<protein>
    <submittedName>
        <fullName evidence="1">DUF1566 domain-containing protein</fullName>
    </submittedName>
</protein>
<dbReference type="RefSeq" id="WP_162218423.1">
    <property type="nucleotide sequence ID" value="NZ_JAAEHK010000009.1"/>
</dbReference>
<organism evidence="1 2">
    <name type="scientific">Vreelandella alkaliphila</name>
    <dbReference type="NCBI Taxonomy" id="272774"/>
    <lineage>
        <taxon>Bacteria</taxon>
        <taxon>Pseudomonadati</taxon>
        <taxon>Pseudomonadota</taxon>
        <taxon>Gammaproteobacteria</taxon>
        <taxon>Oceanospirillales</taxon>
        <taxon>Halomonadaceae</taxon>
        <taxon>Vreelandella</taxon>
    </lineage>
</organism>
<sequence length="196" mass="21973">MDTKTVTLQIGTARIEVPAADIAQQILINLMGSHTPPAMTSNISPPPIGREWHSQGGIYAGKMRGEDGRDYHLVLSESEAEDIKWGKSSEDSTAKNERDGLTNTQALLQSQQSHPAAEWAGKQRDGGRADWYLPARRELALCYANVPELFDKTWYWSSTQSSSLTAWGQNFYDGKQLYFSKVSELRARAVRRVFDH</sequence>
<evidence type="ECO:0000313" key="1">
    <source>
        <dbReference type="EMBL" id="NDL70533.1"/>
    </source>
</evidence>
<accession>A0A7C9P121</accession>
<evidence type="ECO:0000313" key="2">
    <source>
        <dbReference type="Proteomes" id="UP000480312"/>
    </source>
</evidence>
<dbReference type="OrthoDB" id="7349818at2"/>